<reference evidence="3" key="1">
    <citation type="submission" date="2017-02" db="EMBL/GenBank/DDBJ databases">
        <title>Delineation of Paenibacillus larvae strains originating from foulbrood outbreaks.</title>
        <authorList>
            <person name="Beims H."/>
            <person name="Bunk B."/>
            <person name="Sproeer C."/>
            <person name="Mohr K.I."/>
            <person name="Pradella S."/>
            <person name="Guenther G."/>
            <person name="Rohde M."/>
            <person name="von der Ohe W."/>
            <person name="Steinert M."/>
        </authorList>
    </citation>
    <scope>NUCLEOTIDE SEQUENCE [LARGE SCALE GENOMIC DNA]</scope>
    <source>
        <strain evidence="3">Eric_III</strain>
        <plasmid evidence="3">Plasmid unnamed1</plasmid>
    </source>
</reference>
<dbReference type="AlphaFoldDB" id="A0A2L1U7E2"/>
<evidence type="ECO:0000313" key="2">
    <source>
        <dbReference type="EMBL" id="AVF28835.1"/>
    </source>
</evidence>
<dbReference type="RefSeq" id="WP_193441753.1">
    <property type="nucleotide sequence ID" value="NZ_CP019656.1"/>
</dbReference>
<geneLocation type="plasmid" evidence="2">
    <name>unnamed1</name>
</geneLocation>
<evidence type="ECO:0000313" key="3">
    <source>
        <dbReference type="Proteomes" id="UP000239833"/>
    </source>
</evidence>
<organism evidence="2 3">
    <name type="scientific">Paenibacillus larvae subsp. larvae</name>
    <dbReference type="NCBI Taxonomy" id="147375"/>
    <lineage>
        <taxon>Bacteria</taxon>
        <taxon>Bacillati</taxon>
        <taxon>Bacillota</taxon>
        <taxon>Bacilli</taxon>
        <taxon>Bacillales</taxon>
        <taxon>Paenibacillaceae</taxon>
        <taxon>Paenibacillus</taxon>
    </lineage>
</organism>
<gene>
    <name evidence="2" type="ORF">ERICIII_04831</name>
</gene>
<feature type="region of interest" description="Disordered" evidence="1">
    <location>
        <begin position="1"/>
        <end position="26"/>
    </location>
</feature>
<evidence type="ECO:0000256" key="1">
    <source>
        <dbReference type="SAM" id="MobiDB-lite"/>
    </source>
</evidence>
<protein>
    <submittedName>
        <fullName evidence="2">Uncharacterized protein</fullName>
    </submittedName>
</protein>
<proteinExistence type="predicted"/>
<keyword evidence="2" id="KW-0614">Plasmid</keyword>
<dbReference type="EMBL" id="CP019656">
    <property type="protein sequence ID" value="AVF28835.1"/>
    <property type="molecule type" value="Genomic_DNA"/>
</dbReference>
<accession>A0A2L1U7E2</accession>
<dbReference type="Proteomes" id="UP000239833">
    <property type="component" value="Plasmid unnamed1"/>
</dbReference>
<sequence length="218" mass="26220">MAAENKPIPTLVVSNTGDPEKKNKKSLFKWGTRKFKATKNKEKKENNNKEGRMLSQTPDILPFIRIEADHIVLKNGVMDIFQISSYDLDTLNEDDLNRYVYMRVRFIRSYGYDYKEVALNFPINTTEQQNYWKSKRENTQNPVYLRHIDRKLEQLKFLEEERTNREFFLFIYADNKEQLEERRRIAFSQFKKSFPLIRISNKKKEDVLFMINNQNSKL</sequence>
<name>A0A2L1U7E2_9BACL</name>